<evidence type="ECO:0000256" key="3">
    <source>
        <dbReference type="ARBA" id="ARBA00022679"/>
    </source>
</evidence>
<feature type="domain" description="Guanylate kinase-like" evidence="7">
    <location>
        <begin position="13"/>
        <end position="191"/>
    </location>
</feature>
<keyword evidence="5 8" id="KW-0418">Kinase</keyword>
<dbReference type="SUPFAM" id="SSF52540">
    <property type="entry name" value="P-loop containing nucleoside triphosphate hydrolases"/>
    <property type="match status" value="1"/>
</dbReference>
<accession>A0A2H4ZQE2</accession>
<keyword evidence="4" id="KW-0547">Nucleotide-binding</keyword>
<dbReference type="NCBIfam" id="TIGR03263">
    <property type="entry name" value="guanyl_kin"/>
    <property type="match status" value="1"/>
</dbReference>
<geneLocation type="plastid" evidence="8"/>
<evidence type="ECO:0000256" key="2">
    <source>
        <dbReference type="ARBA" id="ARBA00012961"/>
    </source>
</evidence>
<dbReference type="PANTHER" id="PTHR23117">
    <property type="entry name" value="GUANYLATE KINASE-RELATED"/>
    <property type="match status" value="1"/>
</dbReference>
<dbReference type="Gene3D" id="3.30.63.10">
    <property type="entry name" value="Guanylate Kinase phosphate binding domain"/>
    <property type="match status" value="1"/>
</dbReference>
<dbReference type="PANTHER" id="PTHR23117:SF13">
    <property type="entry name" value="GUANYLATE KINASE"/>
    <property type="match status" value="1"/>
</dbReference>
<name>A0A2H4ZQE2_9EUKA</name>
<dbReference type="EC" id="2.7.4.8" evidence="2"/>
<proteinExistence type="inferred from homology"/>
<dbReference type="HAMAP" id="MF_00328">
    <property type="entry name" value="Guanylate_kinase"/>
    <property type="match status" value="1"/>
</dbReference>
<evidence type="ECO:0000259" key="7">
    <source>
        <dbReference type="PROSITE" id="PS50052"/>
    </source>
</evidence>
<gene>
    <name evidence="8" type="primary">gmk</name>
    <name evidence="8" type="ORF">PLO_780</name>
</gene>
<keyword evidence="8" id="KW-0934">Plastid</keyword>
<dbReference type="EMBL" id="MG264610">
    <property type="protein sequence ID" value="AUG32752.1"/>
    <property type="molecule type" value="Genomic_DNA"/>
</dbReference>
<dbReference type="FunFam" id="3.30.63.10:FF:000002">
    <property type="entry name" value="Guanylate kinase 1"/>
    <property type="match status" value="1"/>
</dbReference>
<dbReference type="AlphaFoldDB" id="A0A2H4ZQE2"/>
<reference evidence="8" key="1">
    <citation type="submission" date="2017-10" db="EMBL/GenBank/DDBJ databases">
        <title>Paulinella longichromatophora chromatophore genome.</title>
        <authorList>
            <person name="Lhee D."/>
            <person name="Yoon H.S."/>
        </authorList>
    </citation>
    <scope>NUCLEOTIDE SEQUENCE</scope>
</reference>
<dbReference type="InterPro" id="IPR008145">
    <property type="entry name" value="GK/Ca_channel_bsu"/>
</dbReference>
<evidence type="ECO:0000256" key="6">
    <source>
        <dbReference type="ARBA" id="ARBA00022840"/>
    </source>
</evidence>
<keyword evidence="6" id="KW-0067">ATP-binding</keyword>
<dbReference type="InterPro" id="IPR008144">
    <property type="entry name" value="Guanylate_kin-like_dom"/>
</dbReference>
<evidence type="ECO:0000313" key="8">
    <source>
        <dbReference type="EMBL" id="AUG32752.1"/>
    </source>
</evidence>
<dbReference type="PROSITE" id="PS50052">
    <property type="entry name" value="GUANYLATE_KINASE_2"/>
    <property type="match status" value="1"/>
</dbReference>
<organism evidence="8">
    <name type="scientific">Paulinella longichromatophora</name>
    <dbReference type="NCBI Taxonomy" id="1708747"/>
    <lineage>
        <taxon>Eukaryota</taxon>
        <taxon>Sar</taxon>
        <taxon>Rhizaria</taxon>
        <taxon>Cercozoa</taxon>
        <taxon>Imbricatea</taxon>
        <taxon>Silicofilosea</taxon>
        <taxon>Euglyphida</taxon>
        <taxon>Paulinellidae</taxon>
        <taxon>Paulinella</taxon>
    </lineage>
</organism>
<dbReference type="GO" id="GO:0005829">
    <property type="term" value="C:cytosol"/>
    <property type="evidence" value="ECO:0007669"/>
    <property type="project" value="TreeGrafter"/>
</dbReference>
<comment type="similarity">
    <text evidence="1">Belongs to the guanylate kinase family.</text>
</comment>
<dbReference type="CDD" id="cd00071">
    <property type="entry name" value="GMPK"/>
    <property type="match status" value="1"/>
</dbReference>
<evidence type="ECO:0000256" key="5">
    <source>
        <dbReference type="ARBA" id="ARBA00022777"/>
    </source>
</evidence>
<dbReference type="SMART" id="SM00072">
    <property type="entry name" value="GuKc"/>
    <property type="match status" value="1"/>
</dbReference>
<dbReference type="InterPro" id="IPR020590">
    <property type="entry name" value="Guanylate_kinase_CS"/>
</dbReference>
<dbReference type="InterPro" id="IPR017665">
    <property type="entry name" value="Guanylate_kinase"/>
</dbReference>
<dbReference type="Pfam" id="PF00625">
    <property type="entry name" value="Guanylate_kin"/>
    <property type="match status" value="1"/>
</dbReference>
<dbReference type="Gene3D" id="3.40.50.300">
    <property type="entry name" value="P-loop containing nucleotide triphosphate hydrolases"/>
    <property type="match status" value="1"/>
</dbReference>
<sequence>MNIKKVIEVPIVSRLTTLTGPSGVGKGTLIKNLVERHPSIWLSVSATTRLPRKGEINGKDYLFLTDEKFNNNIKAKKLLEWAKFSGNFYGTPKEPVVMQLGLGRPVLLEIELEGARQIRDSLPTSFQIFIAPPSFEELELRIRSRKTESEASINKRLSQAKVEIESRNEFDAVLINRSLDDTLHQLERLMGVS</sequence>
<dbReference type="GO" id="GO:0005524">
    <property type="term" value="F:ATP binding"/>
    <property type="evidence" value="ECO:0007669"/>
    <property type="project" value="UniProtKB-KW"/>
</dbReference>
<dbReference type="InterPro" id="IPR027417">
    <property type="entry name" value="P-loop_NTPase"/>
</dbReference>
<protein>
    <recommendedName>
        <fullName evidence="2">guanylate kinase</fullName>
        <ecNumber evidence="2">2.7.4.8</ecNumber>
    </recommendedName>
</protein>
<evidence type="ECO:0000256" key="4">
    <source>
        <dbReference type="ARBA" id="ARBA00022741"/>
    </source>
</evidence>
<dbReference type="GO" id="GO:0004385">
    <property type="term" value="F:GMP kinase activity"/>
    <property type="evidence" value="ECO:0007669"/>
    <property type="project" value="UniProtKB-EC"/>
</dbReference>
<dbReference type="PROSITE" id="PS00856">
    <property type="entry name" value="GUANYLATE_KINASE_1"/>
    <property type="match status" value="1"/>
</dbReference>
<keyword evidence="3" id="KW-0808">Transferase</keyword>
<evidence type="ECO:0000256" key="1">
    <source>
        <dbReference type="ARBA" id="ARBA00005790"/>
    </source>
</evidence>